<keyword evidence="1" id="KW-1043">Host membrane</keyword>
<dbReference type="AlphaFoldDB" id="A0AAW9IXF1"/>
<sequence>SKSQIASALNVNANVLNNSLGIDFDAVSNGEKKVMVAAYKQIFYTVSAELPNNPSDLFDESVTFNELTRKGVSNQAPPVMVSNVAYGRTIYVKLETNSKSKDVQAAFKALLKDGSINTNNQYKDIYDDSSFTAVVLGGDSSEHNKIITKDFDEVRN</sequence>
<evidence type="ECO:0000313" key="2">
    <source>
        <dbReference type="EMBL" id="MDZ5034856.1"/>
    </source>
</evidence>
<dbReference type="GO" id="GO:0005576">
    <property type="term" value="C:extracellular region"/>
    <property type="evidence" value="ECO:0007669"/>
    <property type="project" value="UniProtKB-SubCell"/>
</dbReference>
<dbReference type="GO" id="GO:0090729">
    <property type="term" value="F:toxin activity"/>
    <property type="evidence" value="ECO:0007669"/>
    <property type="project" value="UniProtKB-KW"/>
</dbReference>
<accession>A0AAW9IXF1</accession>
<keyword evidence="1" id="KW-0446">Lipid-binding</keyword>
<dbReference type="InterPro" id="IPR036359">
    <property type="entry name" value="Thiol_cytolysin_sf"/>
</dbReference>
<comment type="subcellular location">
    <subcellularLocation>
        <location evidence="1">Secreted</location>
    </subcellularLocation>
    <subcellularLocation>
        <location evidence="1">Host cell membrane</location>
        <topology evidence="1">Multi-pass membrane protein</topology>
    </subcellularLocation>
</comment>
<comment type="caution">
    <text evidence="2">The sequence shown here is derived from an EMBL/GenBank/DDBJ whole genome shotgun (WGS) entry which is preliminary data.</text>
</comment>
<proteinExistence type="inferred from homology"/>
<feature type="non-terminal residue" evidence="2">
    <location>
        <position position="1"/>
    </location>
</feature>
<evidence type="ECO:0000256" key="1">
    <source>
        <dbReference type="RuleBase" id="RU364025"/>
    </source>
</evidence>
<organism evidence="2 3">
    <name type="scientific">Clostridium perfringens</name>
    <dbReference type="NCBI Taxonomy" id="1502"/>
    <lineage>
        <taxon>Bacteria</taxon>
        <taxon>Bacillati</taxon>
        <taxon>Bacillota</taxon>
        <taxon>Clostridia</taxon>
        <taxon>Eubacteriales</taxon>
        <taxon>Clostridiaceae</taxon>
        <taxon>Clostridium</taxon>
    </lineage>
</organism>
<comment type="function">
    <text evidence="1">A cholesterol-dependent toxin that causes cytolysis by forming pores in cholesterol containing host membranes. After binding to target membranes, the protein undergoes a major conformation change, leading to its insertion in the host membrane and formation of an oligomeric pore complex. Cholesterol is required for binding to host membranes, membrane insertion and pore formation; cholesterol binding is mediated by a Thr-Leu pair in the C-terminus. Can be reversibly inactivated by oxidation.</text>
</comment>
<feature type="non-terminal residue" evidence="2">
    <location>
        <position position="156"/>
    </location>
</feature>
<keyword evidence="1" id="KW-0800">Toxin</keyword>
<dbReference type="Pfam" id="PF01289">
    <property type="entry name" value="Thiol_cytolysin"/>
    <property type="match status" value="1"/>
</dbReference>
<dbReference type="GO" id="GO:0031640">
    <property type="term" value="P:killing of cells of another organism"/>
    <property type="evidence" value="ECO:0007669"/>
    <property type="project" value="UniProtKB-KW"/>
</dbReference>
<keyword evidence="1" id="KW-0354">Hemolysis</keyword>
<protein>
    <recommendedName>
        <fullName evidence="1">Thiol-activated cytolysin</fullName>
    </recommendedName>
</protein>
<keyword evidence="1" id="KW-0964">Secreted</keyword>
<dbReference type="PRINTS" id="PR01400">
    <property type="entry name" value="TACYTOLYSIN"/>
</dbReference>
<keyword evidence="1" id="KW-0204">Cytolysis</keyword>
<comment type="similarity">
    <text evidence="1">Belongs to the cholesterol-dependent cytolysin family.</text>
</comment>
<evidence type="ECO:0000313" key="3">
    <source>
        <dbReference type="Proteomes" id="UP001289066"/>
    </source>
</evidence>
<keyword evidence="1" id="KW-0472">Membrane</keyword>
<dbReference type="Gene3D" id="3.40.30.40">
    <property type="entry name" value="Perfringolysin"/>
    <property type="match status" value="2"/>
</dbReference>
<dbReference type="SUPFAM" id="SSF56978">
    <property type="entry name" value="Perfringolysin"/>
    <property type="match status" value="1"/>
</dbReference>
<keyword evidence="1" id="KW-0812">Transmembrane</keyword>
<gene>
    <name evidence="2" type="ORF">GNF81_19385</name>
</gene>
<name>A0AAW9IXF1_CLOPF</name>
<dbReference type="Proteomes" id="UP001289066">
    <property type="component" value="Unassembled WGS sequence"/>
</dbReference>
<dbReference type="InterPro" id="IPR001869">
    <property type="entry name" value="Thiol_cytolysin"/>
</dbReference>
<reference evidence="2" key="1">
    <citation type="submission" date="2019-11" db="EMBL/GenBank/DDBJ databases">
        <title>Characterization of Clostridium perfringens isolates from swine manure treated agricultural soils.</title>
        <authorList>
            <person name="Wushke S.T."/>
        </authorList>
    </citation>
    <scope>NUCLEOTIDE SEQUENCE</scope>
    <source>
        <strain evidence="2">X15</strain>
    </source>
</reference>
<dbReference type="EMBL" id="WNVG01000992">
    <property type="protein sequence ID" value="MDZ5034856.1"/>
    <property type="molecule type" value="Genomic_DNA"/>
</dbReference>
<keyword evidence="1" id="KW-1032">Host cell membrane</keyword>
<dbReference type="GO" id="GO:0020002">
    <property type="term" value="C:host cell plasma membrane"/>
    <property type="evidence" value="ECO:0007669"/>
    <property type="project" value="UniProtKB-SubCell"/>
</dbReference>
<keyword evidence="1" id="KW-1134">Transmembrane beta strand</keyword>
<dbReference type="GO" id="GO:0015485">
    <property type="term" value="F:cholesterol binding"/>
    <property type="evidence" value="ECO:0007669"/>
    <property type="project" value="InterPro"/>
</dbReference>
<dbReference type="RefSeq" id="WP_322413241.1">
    <property type="nucleotide sequence ID" value="NZ_WNVG01000992.1"/>
</dbReference>